<name>A0ACA9NJF6_9GLOM</name>
<dbReference type="Proteomes" id="UP000789702">
    <property type="component" value="Unassembled WGS sequence"/>
</dbReference>
<evidence type="ECO:0000313" key="2">
    <source>
        <dbReference type="Proteomes" id="UP000789702"/>
    </source>
</evidence>
<sequence length="299" mass="35073">ENSYIRKPHKVEWTKQHETRENSNYTSPLTPIKNGDYDHPGNWKRHRSTPLSVDQRRHVVIGYDHKRNNSSDNRWNYHDQTFSDKTFDANLWKSNYKMNYQRTEPISPIIKHKDAQYSQIKHQDAQYSQIKHQDAQYSQINQQTDPILPDSKKNVDQNEDTGIKSEDDQDSQILPGTCPTCESPIDEVGYYIHWCSTCQAKVFEMKFGSWSSGNDDIDMFILETQLSSPSRFDYLEWIPFSKFKEVRFIGSGGYGNVYQATWLDGPREKWDAKTARYVRRNKQNVVLRSFNNLGIGSKL</sequence>
<evidence type="ECO:0000313" key="1">
    <source>
        <dbReference type="EMBL" id="CAG8659590.1"/>
    </source>
</evidence>
<feature type="non-terminal residue" evidence="1">
    <location>
        <position position="1"/>
    </location>
</feature>
<organism evidence="1 2">
    <name type="scientific">Dentiscutata heterogama</name>
    <dbReference type="NCBI Taxonomy" id="1316150"/>
    <lineage>
        <taxon>Eukaryota</taxon>
        <taxon>Fungi</taxon>
        <taxon>Fungi incertae sedis</taxon>
        <taxon>Mucoromycota</taxon>
        <taxon>Glomeromycotina</taxon>
        <taxon>Glomeromycetes</taxon>
        <taxon>Diversisporales</taxon>
        <taxon>Gigasporaceae</taxon>
        <taxon>Dentiscutata</taxon>
    </lineage>
</organism>
<dbReference type="EMBL" id="CAJVPU010017457">
    <property type="protein sequence ID" value="CAG8659590.1"/>
    <property type="molecule type" value="Genomic_DNA"/>
</dbReference>
<proteinExistence type="predicted"/>
<comment type="caution">
    <text evidence="1">The sequence shown here is derived from an EMBL/GenBank/DDBJ whole genome shotgun (WGS) entry which is preliminary data.</text>
</comment>
<gene>
    <name evidence="1" type="ORF">DHETER_LOCUS9688</name>
</gene>
<reference evidence="1" key="1">
    <citation type="submission" date="2021-06" db="EMBL/GenBank/DDBJ databases">
        <authorList>
            <person name="Kallberg Y."/>
            <person name="Tangrot J."/>
            <person name="Rosling A."/>
        </authorList>
    </citation>
    <scope>NUCLEOTIDE SEQUENCE</scope>
    <source>
        <strain evidence="1">IL203A</strain>
    </source>
</reference>
<feature type="non-terminal residue" evidence="1">
    <location>
        <position position="299"/>
    </location>
</feature>
<keyword evidence="2" id="KW-1185">Reference proteome</keyword>
<accession>A0ACA9NJF6</accession>
<protein>
    <submittedName>
        <fullName evidence="1">9338_t:CDS:1</fullName>
    </submittedName>
</protein>